<keyword evidence="1" id="KW-1133">Transmembrane helix</keyword>
<sequence length="170" mass="18801">METSLYAPSGNPCTYLLGNALCYIISGMMLLVVGVIITSLTFQNLEAYKDENKERYAGPVLIGAGVLVLARGAFSRLRPQRAPSGRRRSFLQRYVREVYNRPILAVTVHVTLIKSSVHEVKSSVHEVKSSVHEVKNSVCEVKRVSMRILELITPATPGSVSSQEKKSRVV</sequence>
<gene>
    <name evidence="2" type="ORF">C0Q70_01280</name>
</gene>
<keyword evidence="1" id="KW-0472">Membrane</keyword>
<comment type="caution">
    <text evidence="2">The sequence shown here is derived from an EMBL/GenBank/DDBJ whole genome shotgun (WGS) entry which is preliminary data.</text>
</comment>
<dbReference type="EMBL" id="PZQS01000001">
    <property type="protein sequence ID" value="PVD38662.1"/>
    <property type="molecule type" value="Genomic_DNA"/>
</dbReference>
<feature type="transmembrane region" description="Helical" evidence="1">
    <location>
        <begin position="56"/>
        <end position="74"/>
    </location>
</feature>
<dbReference type="Proteomes" id="UP000245119">
    <property type="component" value="Linkage Group LG1"/>
</dbReference>
<reference evidence="2 3" key="1">
    <citation type="submission" date="2018-04" db="EMBL/GenBank/DDBJ databases">
        <title>The genome of golden apple snail Pomacea canaliculata provides insight into stress tolerance and invasive adaptation.</title>
        <authorList>
            <person name="Liu C."/>
            <person name="Liu B."/>
            <person name="Ren Y."/>
            <person name="Zhang Y."/>
            <person name="Wang H."/>
            <person name="Li S."/>
            <person name="Jiang F."/>
            <person name="Yin L."/>
            <person name="Zhang G."/>
            <person name="Qian W."/>
            <person name="Fan W."/>
        </authorList>
    </citation>
    <scope>NUCLEOTIDE SEQUENCE [LARGE SCALE GENOMIC DNA]</scope>
    <source>
        <strain evidence="2">SZHN2017</strain>
        <tissue evidence="2">Muscle</tissue>
    </source>
</reference>
<evidence type="ECO:0000256" key="1">
    <source>
        <dbReference type="SAM" id="Phobius"/>
    </source>
</evidence>
<keyword evidence="1" id="KW-0812">Transmembrane</keyword>
<name>A0A2T7PZ19_POMCA</name>
<protein>
    <submittedName>
        <fullName evidence="2">Uncharacterized protein</fullName>
    </submittedName>
</protein>
<keyword evidence="3" id="KW-1185">Reference proteome</keyword>
<feature type="transmembrane region" description="Helical" evidence="1">
    <location>
        <begin position="21"/>
        <end position="44"/>
    </location>
</feature>
<dbReference type="OrthoDB" id="6053596at2759"/>
<evidence type="ECO:0000313" key="2">
    <source>
        <dbReference type="EMBL" id="PVD38662.1"/>
    </source>
</evidence>
<accession>A0A2T7PZ19</accession>
<proteinExistence type="predicted"/>
<dbReference type="AlphaFoldDB" id="A0A2T7PZ19"/>
<evidence type="ECO:0000313" key="3">
    <source>
        <dbReference type="Proteomes" id="UP000245119"/>
    </source>
</evidence>
<organism evidence="2 3">
    <name type="scientific">Pomacea canaliculata</name>
    <name type="common">Golden apple snail</name>
    <dbReference type="NCBI Taxonomy" id="400727"/>
    <lineage>
        <taxon>Eukaryota</taxon>
        <taxon>Metazoa</taxon>
        <taxon>Spiralia</taxon>
        <taxon>Lophotrochozoa</taxon>
        <taxon>Mollusca</taxon>
        <taxon>Gastropoda</taxon>
        <taxon>Caenogastropoda</taxon>
        <taxon>Architaenioglossa</taxon>
        <taxon>Ampullarioidea</taxon>
        <taxon>Ampullariidae</taxon>
        <taxon>Pomacea</taxon>
    </lineage>
</organism>